<keyword evidence="3" id="KW-1185">Reference proteome</keyword>
<dbReference type="AlphaFoldDB" id="A0AAD9WGL8"/>
<evidence type="ECO:0008006" key="4">
    <source>
        <dbReference type="Google" id="ProtNLM"/>
    </source>
</evidence>
<feature type="chain" id="PRO_5041981770" description="Zygote-specific protein" evidence="1">
    <location>
        <begin position="19"/>
        <end position="80"/>
    </location>
</feature>
<dbReference type="Proteomes" id="UP001285354">
    <property type="component" value="Unassembled WGS sequence"/>
</dbReference>
<proteinExistence type="predicted"/>
<evidence type="ECO:0000313" key="3">
    <source>
        <dbReference type="Proteomes" id="UP001285354"/>
    </source>
</evidence>
<sequence length="80" mass="7873">MLLPAILVLFAAPAVVFSGPIAYGTCQGGCAAVVMACYTAAGATWGATLGLNAPATVLGCNSAFGYCQAKCAVVALLPTF</sequence>
<gene>
    <name evidence="2" type="ORF">QTJ16_002955</name>
</gene>
<organism evidence="2 3">
    <name type="scientific">Diplocarpon rosae</name>
    <dbReference type="NCBI Taxonomy" id="946125"/>
    <lineage>
        <taxon>Eukaryota</taxon>
        <taxon>Fungi</taxon>
        <taxon>Dikarya</taxon>
        <taxon>Ascomycota</taxon>
        <taxon>Pezizomycotina</taxon>
        <taxon>Leotiomycetes</taxon>
        <taxon>Helotiales</taxon>
        <taxon>Drepanopezizaceae</taxon>
        <taxon>Diplocarpon</taxon>
    </lineage>
</organism>
<evidence type="ECO:0000313" key="2">
    <source>
        <dbReference type="EMBL" id="KAK2628309.1"/>
    </source>
</evidence>
<protein>
    <recommendedName>
        <fullName evidence="4">Zygote-specific protein</fullName>
    </recommendedName>
</protein>
<comment type="caution">
    <text evidence="2">The sequence shown here is derived from an EMBL/GenBank/DDBJ whole genome shotgun (WGS) entry which is preliminary data.</text>
</comment>
<name>A0AAD9WGL8_9HELO</name>
<dbReference type="PANTHER" id="PTHR37475">
    <property type="entry name" value="ZYGOTE-SPECIFIC CLASS V COPY B GENE PROTEIN"/>
    <property type="match status" value="1"/>
</dbReference>
<feature type="signal peptide" evidence="1">
    <location>
        <begin position="1"/>
        <end position="18"/>
    </location>
</feature>
<evidence type="ECO:0000256" key="1">
    <source>
        <dbReference type="SAM" id="SignalP"/>
    </source>
</evidence>
<dbReference type="PANTHER" id="PTHR37475:SF1">
    <property type="entry name" value="ZYGOTE-SPECIFIC PROTEIN"/>
    <property type="match status" value="1"/>
</dbReference>
<reference evidence="2" key="1">
    <citation type="submission" date="2023-06" db="EMBL/GenBank/DDBJ databases">
        <title>Draft genome of Marssonina rosae.</title>
        <authorList>
            <person name="Cheng Q."/>
        </authorList>
    </citation>
    <scope>NUCLEOTIDE SEQUENCE</scope>
    <source>
        <strain evidence="2">R4</strain>
    </source>
</reference>
<dbReference type="EMBL" id="JAUBYV010000003">
    <property type="protein sequence ID" value="KAK2628309.1"/>
    <property type="molecule type" value="Genomic_DNA"/>
</dbReference>
<keyword evidence="1" id="KW-0732">Signal</keyword>
<accession>A0AAD9WGL8</accession>